<comment type="caution">
    <text evidence="1">The sequence shown here is derived from an EMBL/GenBank/DDBJ whole genome shotgun (WGS) entry which is preliminary data.</text>
</comment>
<dbReference type="GO" id="GO:0051782">
    <property type="term" value="P:negative regulation of cell division"/>
    <property type="evidence" value="ECO:0007669"/>
    <property type="project" value="TreeGrafter"/>
</dbReference>
<name>A0A3M9LYD5_9MICO</name>
<dbReference type="GO" id="GO:0009898">
    <property type="term" value="C:cytoplasmic side of plasma membrane"/>
    <property type="evidence" value="ECO:0007669"/>
    <property type="project" value="TreeGrafter"/>
</dbReference>
<evidence type="ECO:0000313" key="2">
    <source>
        <dbReference type="Proteomes" id="UP000271678"/>
    </source>
</evidence>
<dbReference type="PANTHER" id="PTHR43384:SF11">
    <property type="entry name" value="SEPTUM SITE DETERMINING PROTEIN"/>
    <property type="match status" value="1"/>
</dbReference>
<evidence type="ECO:0000313" key="1">
    <source>
        <dbReference type="EMBL" id="RNI18306.1"/>
    </source>
</evidence>
<dbReference type="GO" id="GO:0016887">
    <property type="term" value="F:ATP hydrolysis activity"/>
    <property type="evidence" value="ECO:0007669"/>
    <property type="project" value="TreeGrafter"/>
</dbReference>
<protein>
    <recommendedName>
        <fullName evidence="3">Pilus assembly protein FlpE</fullName>
    </recommendedName>
</protein>
<dbReference type="Gene3D" id="3.40.50.300">
    <property type="entry name" value="P-loop containing nucleotide triphosphate hydrolases"/>
    <property type="match status" value="1"/>
</dbReference>
<dbReference type="GO" id="GO:0005524">
    <property type="term" value="F:ATP binding"/>
    <property type="evidence" value="ECO:0007669"/>
    <property type="project" value="TreeGrafter"/>
</dbReference>
<evidence type="ECO:0008006" key="3">
    <source>
        <dbReference type="Google" id="ProtNLM"/>
    </source>
</evidence>
<organism evidence="1 2">
    <name type="scientific">Flexivirga caeni</name>
    <dbReference type="NCBI Taxonomy" id="2294115"/>
    <lineage>
        <taxon>Bacteria</taxon>
        <taxon>Bacillati</taxon>
        <taxon>Actinomycetota</taxon>
        <taxon>Actinomycetes</taxon>
        <taxon>Micrococcales</taxon>
        <taxon>Dermacoccaceae</taxon>
        <taxon>Flexivirga</taxon>
    </lineage>
</organism>
<keyword evidence="2" id="KW-1185">Reference proteome</keyword>
<dbReference type="InterPro" id="IPR050625">
    <property type="entry name" value="ParA/MinD_ATPase"/>
</dbReference>
<dbReference type="EMBL" id="RJJQ01000023">
    <property type="protein sequence ID" value="RNI18306.1"/>
    <property type="molecule type" value="Genomic_DNA"/>
</dbReference>
<dbReference type="InterPro" id="IPR027417">
    <property type="entry name" value="P-loop_NTPase"/>
</dbReference>
<dbReference type="Proteomes" id="UP000271678">
    <property type="component" value="Unassembled WGS sequence"/>
</dbReference>
<dbReference type="SUPFAM" id="SSF52540">
    <property type="entry name" value="P-loop containing nucleoside triphosphate hydrolases"/>
    <property type="match status" value="1"/>
</dbReference>
<reference evidence="1 2" key="1">
    <citation type="submission" date="2018-11" db="EMBL/GenBank/DDBJ databases">
        <title>Draft genome of Simplicispira Flexivirga sp. BO-16.</title>
        <authorList>
            <person name="Im W.T."/>
        </authorList>
    </citation>
    <scope>NUCLEOTIDE SEQUENCE [LARGE SCALE GENOMIC DNA]</scope>
    <source>
        <strain evidence="1 2">BO-16</strain>
    </source>
</reference>
<accession>A0A3M9LYD5</accession>
<sequence>MDSGMTIALLGGGTGAGATTALVALATRAHAAHRRVVVVDADACGGGIDVAFGIETVPGVRWEDLLGSDGPLDGERLLERLPSRDDGPQVLSFGRQWCELPAGLLDRAVTAVRPVCDLVLVDLGRAAAAMRTERYDHVLLVARGTPSGLAAAGATVQRLGARPMLVVRGLREAPALDVAGALRLDLAGCLPDDRHLAVDLERGVPAGSRARSAYAGACDRLLRDLVVAAEAAA</sequence>
<proteinExistence type="predicted"/>
<dbReference type="GO" id="GO:0005829">
    <property type="term" value="C:cytosol"/>
    <property type="evidence" value="ECO:0007669"/>
    <property type="project" value="TreeGrafter"/>
</dbReference>
<dbReference type="PANTHER" id="PTHR43384">
    <property type="entry name" value="SEPTUM SITE-DETERMINING PROTEIN MIND HOMOLOG, CHLOROPLASTIC-RELATED"/>
    <property type="match status" value="1"/>
</dbReference>
<gene>
    <name evidence="1" type="ORF">EFY87_18080</name>
</gene>
<dbReference type="AlphaFoldDB" id="A0A3M9LYD5"/>